<dbReference type="OrthoDB" id="5103739at2759"/>
<evidence type="ECO:0000256" key="1">
    <source>
        <dbReference type="SAM" id="MobiDB-lite"/>
    </source>
</evidence>
<protein>
    <submittedName>
        <fullName evidence="2">Uncharacterized protein</fullName>
    </submittedName>
</protein>
<organism evidence="2">
    <name type="scientific">Fusarium oxysporum f. sp. melonis 26406</name>
    <dbReference type="NCBI Taxonomy" id="1089452"/>
    <lineage>
        <taxon>Eukaryota</taxon>
        <taxon>Fungi</taxon>
        <taxon>Dikarya</taxon>
        <taxon>Ascomycota</taxon>
        <taxon>Pezizomycotina</taxon>
        <taxon>Sordariomycetes</taxon>
        <taxon>Hypocreomycetidae</taxon>
        <taxon>Hypocreales</taxon>
        <taxon>Nectriaceae</taxon>
        <taxon>Fusarium</taxon>
        <taxon>Fusarium oxysporum species complex</taxon>
    </lineage>
</organism>
<feature type="region of interest" description="Disordered" evidence="1">
    <location>
        <begin position="163"/>
        <end position="212"/>
    </location>
</feature>
<gene>
    <name evidence="2" type="ORF">FOMG_17302</name>
</gene>
<evidence type="ECO:0000313" key="2">
    <source>
        <dbReference type="EMBL" id="EXK26077.1"/>
    </source>
</evidence>
<name>W9ZBX5_FUSOX</name>
<dbReference type="AlphaFoldDB" id="W9ZBX5"/>
<reference evidence="2" key="1">
    <citation type="submission" date="2012-04" db="EMBL/GenBank/DDBJ databases">
        <title>The Genome Sequence of Fusarium oxysporum melonis.</title>
        <authorList>
            <consortium name="The Broad Institute Genome Sequencing Platform"/>
            <person name="Ma L.-J."/>
            <person name="Gale L.R."/>
            <person name="Schwartz D.C."/>
            <person name="Zhou S."/>
            <person name="Corby-Kistler H."/>
            <person name="Young S.K."/>
            <person name="Zeng Q."/>
            <person name="Gargeya S."/>
            <person name="Fitzgerald M."/>
            <person name="Haas B."/>
            <person name="Abouelleil A."/>
            <person name="Alvarado L."/>
            <person name="Arachchi H.M."/>
            <person name="Berlin A."/>
            <person name="Brown A."/>
            <person name="Chapman S.B."/>
            <person name="Chen Z."/>
            <person name="Dunbar C."/>
            <person name="Freedman E."/>
            <person name="Gearin G."/>
            <person name="Goldberg J."/>
            <person name="Griggs A."/>
            <person name="Gujja S."/>
            <person name="Heiman D."/>
            <person name="Howarth C."/>
            <person name="Larson L."/>
            <person name="Lui A."/>
            <person name="MacDonald P.J.P."/>
            <person name="Montmayeur A."/>
            <person name="Murphy C."/>
            <person name="Neiman D."/>
            <person name="Pearson M."/>
            <person name="Priest M."/>
            <person name="Roberts A."/>
            <person name="Saif S."/>
            <person name="Shea T."/>
            <person name="Shenoy N."/>
            <person name="Sisk P."/>
            <person name="Stolte C."/>
            <person name="Sykes S."/>
            <person name="Wortman J."/>
            <person name="Nusbaum C."/>
            <person name="Birren B."/>
        </authorList>
    </citation>
    <scope>NUCLEOTIDE SEQUENCE</scope>
    <source>
        <strain evidence="2">26406</strain>
    </source>
</reference>
<dbReference type="HOGENOM" id="CLU_042299_0_0_1"/>
<reference evidence="2" key="2">
    <citation type="submission" date="2012-05" db="EMBL/GenBank/DDBJ databases">
        <title>Annotation of the Genome Sequence of Fusarium oxysporum f. sp. melonis 26406.</title>
        <authorList>
            <consortium name="The Broad Institute Genomics Platform"/>
            <person name="Ma L.-J."/>
            <person name="Corby-Kistler H."/>
            <person name="Broz K."/>
            <person name="Gale L.R."/>
            <person name="Jonkers W."/>
            <person name="O'Donnell K."/>
            <person name="Ploetz R."/>
            <person name="Steinberg C."/>
            <person name="Schwartz D.C."/>
            <person name="VanEtten H."/>
            <person name="Zhou S."/>
            <person name="Young S.K."/>
            <person name="Zeng Q."/>
            <person name="Gargeya S."/>
            <person name="Fitzgerald M."/>
            <person name="Abouelleil A."/>
            <person name="Alvarado L."/>
            <person name="Chapman S.B."/>
            <person name="Gainer-Dewar J."/>
            <person name="Goldberg J."/>
            <person name="Griggs A."/>
            <person name="Gujja S."/>
            <person name="Hansen M."/>
            <person name="Howarth C."/>
            <person name="Imamovic A."/>
            <person name="Ireland A."/>
            <person name="Larimer J."/>
            <person name="McCowan C."/>
            <person name="Murphy C."/>
            <person name="Pearson M."/>
            <person name="Poon T.W."/>
            <person name="Priest M."/>
            <person name="Roberts A."/>
            <person name="Saif S."/>
            <person name="Shea T."/>
            <person name="Sykes S."/>
            <person name="Wortman J."/>
            <person name="Nusbaum C."/>
            <person name="Birren B."/>
        </authorList>
    </citation>
    <scope>NUCLEOTIDE SEQUENCE</scope>
    <source>
        <strain evidence="2">26406</strain>
    </source>
</reference>
<feature type="compositionally biased region" description="Acidic residues" evidence="1">
    <location>
        <begin position="172"/>
        <end position="181"/>
    </location>
</feature>
<dbReference type="Proteomes" id="UP000030703">
    <property type="component" value="Unassembled WGS sequence"/>
</dbReference>
<sequence>MLRGLESVRKIVSEAIMLEDIVRNHVKDRQGRIEKRYHQRKRGKQPKPLRNLRSFAIRQIKEIRDKWQKKKEVIVNGVKKRLQFKQWLEHTGKEVKYASYDASRAEIRSQLNKKEDFLMINTQLAPEAREAIRKARFADKPLSSADLSRLLCSDDTVDFTLTQAPADRDKDEDNDLSDEDDLKMPSSPPCLLDRESSLPTIPSTPCPPQHHARYDDAFINRMIEEAGALDAT</sequence>
<proteinExistence type="predicted"/>
<accession>W9ZBX5</accession>
<dbReference type="VEuPathDB" id="FungiDB:FOMG_17302"/>
<dbReference type="EMBL" id="JH659371">
    <property type="protein sequence ID" value="EXK26077.1"/>
    <property type="molecule type" value="Genomic_DNA"/>
</dbReference>